<feature type="transmembrane region" description="Helical" evidence="7">
    <location>
        <begin position="107"/>
        <end position="134"/>
    </location>
</feature>
<dbReference type="Pfam" id="PF01566">
    <property type="entry name" value="Nramp"/>
    <property type="match status" value="1"/>
</dbReference>
<dbReference type="NCBIfam" id="NF001923">
    <property type="entry name" value="PRK00701.1"/>
    <property type="match status" value="1"/>
</dbReference>
<dbReference type="GO" id="GO:0005384">
    <property type="term" value="F:manganese ion transmembrane transporter activity"/>
    <property type="evidence" value="ECO:0007669"/>
    <property type="project" value="TreeGrafter"/>
</dbReference>
<dbReference type="InterPro" id="IPR006016">
    <property type="entry name" value="UspA"/>
</dbReference>
<accession>A0A1G6J6D1</accession>
<dbReference type="NCBIfam" id="TIGR01197">
    <property type="entry name" value="nramp"/>
    <property type="match status" value="1"/>
</dbReference>
<proteinExistence type="inferred from homology"/>
<dbReference type="PRINTS" id="PR00447">
    <property type="entry name" value="NATRESASSCMP"/>
</dbReference>
<dbReference type="CDD" id="cd00293">
    <property type="entry name" value="USP-like"/>
    <property type="match status" value="1"/>
</dbReference>
<evidence type="ECO:0000313" key="10">
    <source>
        <dbReference type="Proteomes" id="UP000198757"/>
    </source>
</evidence>
<feature type="domain" description="UspA" evidence="8">
    <location>
        <begin position="494"/>
        <end position="626"/>
    </location>
</feature>
<feature type="transmembrane region" description="Helical" evidence="7">
    <location>
        <begin position="369"/>
        <end position="390"/>
    </location>
</feature>
<dbReference type="Gene3D" id="3.40.50.620">
    <property type="entry name" value="HUPs"/>
    <property type="match status" value="1"/>
</dbReference>
<evidence type="ECO:0000256" key="2">
    <source>
        <dbReference type="ARBA" id="ARBA00022448"/>
    </source>
</evidence>
<dbReference type="EMBL" id="FMZO01000001">
    <property type="protein sequence ID" value="SDC13506.1"/>
    <property type="molecule type" value="Genomic_DNA"/>
</dbReference>
<keyword evidence="3 7" id="KW-0812">Transmembrane</keyword>
<dbReference type="OrthoDB" id="9787548at2"/>
<feature type="transmembrane region" description="Helical" evidence="7">
    <location>
        <begin position="251"/>
        <end position="277"/>
    </location>
</feature>
<evidence type="ECO:0000256" key="7">
    <source>
        <dbReference type="HAMAP-Rule" id="MF_00221"/>
    </source>
</evidence>
<keyword evidence="7" id="KW-1003">Cell membrane</keyword>
<feature type="transmembrane region" description="Helical" evidence="7">
    <location>
        <begin position="306"/>
        <end position="325"/>
    </location>
</feature>
<dbReference type="InterPro" id="IPR014729">
    <property type="entry name" value="Rossmann-like_a/b/a_fold"/>
</dbReference>
<name>A0A1G6J6D1_NIADE</name>
<keyword evidence="5 7" id="KW-1133">Transmembrane helix</keyword>
<comment type="caution">
    <text evidence="7">Lacks conserved residue(s) required for the propagation of feature annotation.</text>
</comment>
<comment type="similarity">
    <text evidence="7">Belongs to the NRAMP family.</text>
</comment>
<feature type="transmembrane region" description="Helical" evidence="7">
    <location>
        <begin position="345"/>
        <end position="363"/>
    </location>
</feature>
<dbReference type="Pfam" id="PF00582">
    <property type="entry name" value="Usp"/>
    <property type="match status" value="1"/>
</dbReference>
<dbReference type="NCBIfam" id="NF037982">
    <property type="entry name" value="Nramp_1"/>
    <property type="match status" value="1"/>
</dbReference>
<comment type="function">
    <text evidence="7">H(+)-stimulated, divalent metal cation uptake system.</text>
</comment>
<keyword evidence="6 7" id="KW-0472">Membrane</keyword>
<feature type="transmembrane region" description="Helical" evidence="7">
    <location>
        <begin position="30"/>
        <end position="45"/>
    </location>
</feature>
<gene>
    <name evidence="7" type="primary">mntH</name>
    <name evidence="9" type="ORF">SAMN04487894_101415</name>
</gene>
<dbReference type="Proteomes" id="UP000198757">
    <property type="component" value="Unassembled WGS sequence"/>
</dbReference>
<dbReference type="RefSeq" id="WP_090388352.1">
    <property type="nucleotide sequence ID" value="NZ_FMZO01000001.1"/>
</dbReference>
<dbReference type="AlphaFoldDB" id="A0A1G6J6D1"/>
<keyword evidence="7" id="KW-0406">Ion transport</keyword>
<dbReference type="GO" id="GO:0015086">
    <property type="term" value="F:cadmium ion transmembrane transporter activity"/>
    <property type="evidence" value="ECO:0007669"/>
    <property type="project" value="TreeGrafter"/>
</dbReference>
<feature type="transmembrane region" description="Helical" evidence="7">
    <location>
        <begin position="402"/>
        <end position="421"/>
    </location>
</feature>
<feature type="transmembrane region" description="Helical" evidence="7">
    <location>
        <begin position="65"/>
        <end position="87"/>
    </location>
</feature>
<feature type="transmembrane region" description="Helical" evidence="7">
    <location>
        <begin position="208"/>
        <end position="230"/>
    </location>
</feature>
<dbReference type="InterPro" id="IPR001046">
    <property type="entry name" value="NRAMP_fam"/>
</dbReference>
<evidence type="ECO:0000256" key="4">
    <source>
        <dbReference type="ARBA" id="ARBA00022847"/>
    </source>
</evidence>
<keyword evidence="4 7" id="KW-0769">Symport</keyword>
<sequence length="637" mass="70167">MNRHHSDISLSEVHQSVDTTQVNKPKWRRILSFFGPAYLVSVGYMDPGNWATDLAGGSQFGYSLLWVLLMSNLMALLLQSLSARLGIVRHKDLAQANREAYPRGVNFILYLLAEIAIAATDLAEVLGMAIGLQLLTGMPLIYGVLITVLDTFLLMLLQRFGMRKLEAFVIGLIFIIGMSFLVQILIAAPDPREMATGFVPRLQNDAALYIAIGIIGATVMPHNLYLHSALVQTRKFKNTEEGIRKALKYNFWDSAIALNMAFLVNAAILVLAATIFFKTGRTDVAEIRQAYELLPSHLGSDFASKLFAIALIAAGQSSTVTGTLAGQIIMEGYLKLRINPLMRRLLTRLIAIVPAVLVIGLYGENEVDQLLIFSQVVLSMQLGFAIIPLIHFVSDRSSMGIFAIKPLTKLFAWIITAVLIYLNGRMVADAVTGYFATTASWSWKVLIILAGVGVLVLLGYTILYPFSKKRLKTSFSPVHPEPAPLDLPEGINNYPTIAIAVDFGKSDSALITQALQQGNNQTKFVLIHVVESVAARFINREIKDEESKTDKAYLDGYAKQIRQKGHKVVWELGYGIPSREIPKIVISHQAGLLVMGAHGHKGLKDFIYGSTINNVRHRLKIPILIVSSEISGAGKRQ</sequence>
<dbReference type="SUPFAM" id="SSF52402">
    <property type="entry name" value="Adenine nucleotide alpha hydrolases-like"/>
    <property type="match status" value="1"/>
</dbReference>
<evidence type="ECO:0000256" key="3">
    <source>
        <dbReference type="ARBA" id="ARBA00022692"/>
    </source>
</evidence>
<dbReference type="GO" id="GO:0046872">
    <property type="term" value="F:metal ion binding"/>
    <property type="evidence" value="ECO:0007669"/>
    <property type="project" value="UniProtKB-UniRule"/>
</dbReference>
<dbReference type="STRING" id="1285928.SAMN04487894_101415"/>
<dbReference type="PANTHER" id="PTHR11706">
    <property type="entry name" value="SOLUTE CARRIER PROTEIN FAMILY 11 MEMBER"/>
    <property type="match status" value="1"/>
</dbReference>
<dbReference type="PANTHER" id="PTHR11706:SF33">
    <property type="entry name" value="NATURAL RESISTANCE-ASSOCIATED MACROPHAGE PROTEIN 2"/>
    <property type="match status" value="1"/>
</dbReference>
<dbReference type="HAMAP" id="MF_00221">
    <property type="entry name" value="NRAMP"/>
    <property type="match status" value="1"/>
</dbReference>
<keyword evidence="10" id="KW-1185">Reference proteome</keyword>
<protein>
    <recommendedName>
        <fullName evidence="7">Divalent metal cation transporter MntH</fullName>
    </recommendedName>
</protein>
<feature type="transmembrane region" description="Helical" evidence="7">
    <location>
        <begin position="169"/>
        <end position="188"/>
    </location>
</feature>
<evidence type="ECO:0000256" key="1">
    <source>
        <dbReference type="ARBA" id="ARBA00004141"/>
    </source>
</evidence>
<reference evidence="10" key="1">
    <citation type="submission" date="2016-10" db="EMBL/GenBank/DDBJ databases">
        <authorList>
            <person name="Varghese N."/>
            <person name="Submissions S."/>
        </authorList>
    </citation>
    <scope>NUCLEOTIDE SEQUENCE [LARGE SCALE GENOMIC DNA]</scope>
    <source>
        <strain evidence="10">DSM 25811 / CCM 8410 / LMG 26954 / E90</strain>
    </source>
</reference>
<feature type="transmembrane region" description="Helical" evidence="7">
    <location>
        <begin position="140"/>
        <end position="157"/>
    </location>
</feature>
<dbReference type="GO" id="GO:0005886">
    <property type="term" value="C:plasma membrane"/>
    <property type="evidence" value="ECO:0007669"/>
    <property type="project" value="UniProtKB-SubCell"/>
</dbReference>
<evidence type="ECO:0000256" key="5">
    <source>
        <dbReference type="ARBA" id="ARBA00022989"/>
    </source>
</evidence>
<evidence type="ECO:0000256" key="6">
    <source>
        <dbReference type="ARBA" id="ARBA00023136"/>
    </source>
</evidence>
<comment type="subcellular location">
    <subcellularLocation>
        <location evidence="7">Cell membrane</location>
        <topology evidence="7">Multi-pass membrane protein</topology>
    </subcellularLocation>
    <subcellularLocation>
        <location evidence="1">Membrane</location>
        <topology evidence="1">Multi-pass membrane protein</topology>
    </subcellularLocation>
</comment>
<keyword evidence="2 7" id="KW-0813">Transport</keyword>
<evidence type="ECO:0000313" key="9">
    <source>
        <dbReference type="EMBL" id="SDC13506.1"/>
    </source>
</evidence>
<dbReference type="GO" id="GO:0034755">
    <property type="term" value="P:iron ion transmembrane transport"/>
    <property type="evidence" value="ECO:0007669"/>
    <property type="project" value="TreeGrafter"/>
</dbReference>
<organism evidence="9 10">
    <name type="scientific">Niabella drilacis (strain DSM 25811 / CCM 8410 / CCUG 62505 / LMG 26954 / E90)</name>
    <dbReference type="NCBI Taxonomy" id="1285928"/>
    <lineage>
        <taxon>Bacteria</taxon>
        <taxon>Pseudomonadati</taxon>
        <taxon>Bacteroidota</taxon>
        <taxon>Chitinophagia</taxon>
        <taxon>Chitinophagales</taxon>
        <taxon>Chitinophagaceae</taxon>
        <taxon>Niabella</taxon>
    </lineage>
</organism>
<feature type="transmembrane region" description="Helical" evidence="7">
    <location>
        <begin position="441"/>
        <end position="463"/>
    </location>
</feature>
<dbReference type="GO" id="GO:0015293">
    <property type="term" value="F:symporter activity"/>
    <property type="evidence" value="ECO:0007669"/>
    <property type="project" value="UniProtKB-UniRule"/>
</dbReference>
<evidence type="ECO:0000259" key="8">
    <source>
        <dbReference type="Pfam" id="PF00582"/>
    </source>
</evidence>